<feature type="transmembrane region" description="Helical" evidence="7">
    <location>
        <begin position="45"/>
        <end position="66"/>
    </location>
</feature>
<dbReference type="InterPro" id="IPR001991">
    <property type="entry name" value="Na-dicarboxylate_symporter"/>
</dbReference>
<gene>
    <name evidence="8" type="ORF">FPZ24_15000</name>
</gene>
<evidence type="ECO:0000313" key="9">
    <source>
        <dbReference type="Proteomes" id="UP000315673"/>
    </source>
</evidence>
<dbReference type="InterPro" id="IPR036458">
    <property type="entry name" value="Na:dicarbo_symporter_sf"/>
</dbReference>
<evidence type="ECO:0000256" key="4">
    <source>
        <dbReference type="ARBA" id="ARBA00022692"/>
    </source>
</evidence>
<dbReference type="PANTHER" id="PTHR42865:SF7">
    <property type="entry name" value="PROTON_GLUTAMATE-ASPARTATE SYMPORTER"/>
    <property type="match status" value="1"/>
</dbReference>
<evidence type="ECO:0000256" key="5">
    <source>
        <dbReference type="ARBA" id="ARBA00022989"/>
    </source>
</evidence>
<dbReference type="PANTHER" id="PTHR42865">
    <property type="entry name" value="PROTON/GLUTAMATE-ASPARTATE SYMPORTER"/>
    <property type="match status" value="1"/>
</dbReference>
<feature type="transmembrane region" description="Helical" evidence="7">
    <location>
        <begin position="176"/>
        <end position="201"/>
    </location>
</feature>
<reference evidence="8 9" key="1">
    <citation type="submission" date="2019-07" db="EMBL/GenBank/DDBJ databases">
        <title>Full genome sequence of Sphingomonas sp. 4R-6-7(HKS19).</title>
        <authorList>
            <person name="Im W.-T."/>
        </authorList>
    </citation>
    <scope>NUCLEOTIDE SEQUENCE [LARGE SCALE GENOMIC DNA]</scope>
    <source>
        <strain evidence="8 9">HKS19</strain>
    </source>
</reference>
<evidence type="ECO:0000256" key="6">
    <source>
        <dbReference type="ARBA" id="ARBA00023136"/>
    </source>
</evidence>
<protein>
    <submittedName>
        <fullName evidence="8">Dicarboxylate/amino acid:cation symporter</fullName>
    </submittedName>
</protein>
<proteinExistence type="predicted"/>
<dbReference type="PRINTS" id="PR00173">
    <property type="entry name" value="EDTRNSPORT"/>
</dbReference>
<feature type="transmembrane region" description="Helical" evidence="7">
    <location>
        <begin position="78"/>
        <end position="100"/>
    </location>
</feature>
<name>A0A5B8LM03_9SPHN</name>
<keyword evidence="9" id="KW-1185">Reference proteome</keyword>
<evidence type="ECO:0000256" key="1">
    <source>
        <dbReference type="ARBA" id="ARBA00004651"/>
    </source>
</evidence>
<dbReference type="SUPFAM" id="SSF118215">
    <property type="entry name" value="Proton glutamate symport protein"/>
    <property type="match status" value="1"/>
</dbReference>
<evidence type="ECO:0000256" key="2">
    <source>
        <dbReference type="ARBA" id="ARBA00022448"/>
    </source>
</evidence>
<dbReference type="Pfam" id="PF00375">
    <property type="entry name" value="SDF"/>
    <property type="match status" value="1"/>
</dbReference>
<keyword evidence="4 7" id="KW-0812">Transmembrane</keyword>
<feature type="transmembrane region" description="Helical" evidence="7">
    <location>
        <begin position="213"/>
        <end position="238"/>
    </location>
</feature>
<dbReference type="EMBL" id="CP042306">
    <property type="protein sequence ID" value="QDZ08614.1"/>
    <property type="molecule type" value="Genomic_DNA"/>
</dbReference>
<comment type="subcellular location">
    <subcellularLocation>
        <location evidence="1">Cell membrane</location>
        <topology evidence="1">Multi-pass membrane protein</topology>
    </subcellularLocation>
</comment>
<evidence type="ECO:0000313" key="8">
    <source>
        <dbReference type="EMBL" id="QDZ08614.1"/>
    </source>
</evidence>
<keyword evidence="2" id="KW-0813">Transport</keyword>
<keyword evidence="6 7" id="KW-0472">Membrane</keyword>
<keyword evidence="3" id="KW-1003">Cell membrane</keyword>
<dbReference type="AlphaFoldDB" id="A0A5B8LM03"/>
<dbReference type="Proteomes" id="UP000315673">
    <property type="component" value="Chromosome"/>
</dbReference>
<evidence type="ECO:0000256" key="7">
    <source>
        <dbReference type="SAM" id="Phobius"/>
    </source>
</evidence>
<dbReference type="GO" id="GO:0005886">
    <property type="term" value="C:plasma membrane"/>
    <property type="evidence" value="ECO:0007669"/>
    <property type="project" value="UniProtKB-SubCell"/>
</dbReference>
<dbReference type="Gene3D" id="1.10.3860.10">
    <property type="entry name" value="Sodium:dicarboxylate symporter"/>
    <property type="match status" value="1"/>
</dbReference>
<dbReference type="OrthoDB" id="9766690at2"/>
<keyword evidence="5 7" id="KW-1133">Transmembrane helix</keyword>
<feature type="transmembrane region" description="Helical" evidence="7">
    <location>
        <begin position="143"/>
        <end position="164"/>
    </location>
</feature>
<dbReference type="GO" id="GO:0006835">
    <property type="term" value="P:dicarboxylic acid transport"/>
    <property type="evidence" value="ECO:0007669"/>
    <property type="project" value="TreeGrafter"/>
</dbReference>
<evidence type="ECO:0000256" key="3">
    <source>
        <dbReference type="ARBA" id="ARBA00022475"/>
    </source>
</evidence>
<feature type="transmembrane region" description="Helical" evidence="7">
    <location>
        <begin position="250"/>
        <end position="271"/>
    </location>
</feature>
<accession>A0A5B8LM03</accession>
<sequence length="414" mass="42672">MMRRWFAIPLWQRVVAGLVIGVILAFAWPTGAPYVQFIGDLFVRAIRMLVAPIVLVTIAAGITSLADPKQLGSLGARTIGLFAATTAIGVSVGMIVASLIRPGVGAPLGTAAPHALGAAVTPYEQLIGIVPLNIMDALAKGDMLALIFVAILFGVGVVLTGEAGKPFASLLQSVSAVLLRVVGIVMEATPFGVFALIWVAVAANGANVFVHVGWLALAVIAGSLIQMAVVHSLILRFVAKLPVLPFFRGIIDALVVAFSTASSGATLPVAMRVAGDNLGVARPVYSTVLPLGASIGKDGTAMYVGLLAMFALQAFGVPLTPQVYATVLLTGALAAFGTAPVPSASLFMLAAVLSAVGVAPEQTALVVGFVLPFDRLLDMTRTVPSACANLTVATTVARWEGQLDEAVYRGTPRE</sequence>
<dbReference type="GO" id="GO:0015293">
    <property type="term" value="F:symporter activity"/>
    <property type="evidence" value="ECO:0007669"/>
    <property type="project" value="UniProtKB-KW"/>
</dbReference>
<dbReference type="KEGG" id="spai:FPZ24_15000"/>
<organism evidence="8 9">
    <name type="scientific">Sphingomonas panacisoli</name>
    <dbReference type="NCBI Taxonomy" id="1813879"/>
    <lineage>
        <taxon>Bacteria</taxon>
        <taxon>Pseudomonadati</taxon>
        <taxon>Pseudomonadota</taxon>
        <taxon>Alphaproteobacteria</taxon>
        <taxon>Sphingomonadales</taxon>
        <taxon>Sphingomonadaceae</taxon>
        <taxon>Sphingomonas</taxon>
    </lineage>
</organism>